<name>A0A3P2AAI5_9BACE</name>
<organism evidence="1 2">
    <name type="scientific">Prevotella heparinolytica</name>
    <dbReference type="NCBI Taxonomy" id="28113"/>
    <lineage>
        <taxon>Bacteria</taxon>
        <taxon>Pseudomonadati</taxon>
        <taxon>Bacteroidota</taxon>
        <taxon>Bacteroidia</taxon>
        <taxon>Bacteroidales</taxon>
        <taxon>Bacteroidaceae</taxon>
        <taxon>Bacteroides</taxon>
    </lineage>
</organism>
<proteinExistence type="predicted"/>
<accession>A0A3P2AAI5</accession>
<dbReference type="Proteomes" id="UP000279562">
    <property type="component" value="Unassembled WGS sequence"/>
</dbReference>
<evidence type="ECO:0000313" key="1">
    <source>
        <dbReference type="EMBL" id="RRD92512.1"/>
    </source>
</evidence>
<keyword evidence="2" id="KW-1185">Reference proteome</keyword>
<sequence>MYRHFSTAKLSFSSILYKSLINIFYSSCSFYNRTYLWDIIVLGK</sequence>
<reference evidence="1 2" key="1">
    <citation type="submission" date="2018-11" db="EMBL/GenBank/DDBJ databases">
        <title>Genomes From Bacteria Associated with the Canine Oral Cavity: a Test Case for Automated Genome-Based Taxonomic Assignment.</title>
        <authorList>
            <person name="Coil D.A."/>
            <person name="Jospin G."/>
            <person name="Darling A.E."/>
            <person name="Wallis C."/>
            <person name="Davis I.J."/>
            <person name="Harris S."/>
            <person name="Eisen J.A."/>
            <person name="Holcombe L.J."/>
            <person name="O'Flynn C."/>
        </authorList>
    </citation>
    <scope>NUCLEOTIDE SEQUENCE [LARGE SCALE GENOMIC DNA]</scope>
    <source>
        <strain evidence="1 2">OH1047_COT-310</strain>
    </source>
</reference>
<protein>
    <submittedName>
        <fullName evidence="1">Uncharacterized protein</fullName>
    </submittedName>
</protein>
<gene>
    <name evidence="1" type="ORF">EII33_04130</name>
</gene>
<comment type="caution">
    <text evidence="1">The sequence shown here is derived from an EMBL/GenBank/DDBJ whole genome shotgun (WGS) entry which is preliminary data.</text>
</comment>
<dbReference type="AlphaFoldDB" id="A0A3P2AAI5"/>
<dbReference type="EMBL" id="RQYF01000010">
    <property type="protein sequence ID" value="RRD92512.1"/>
    <property type="molecule type" value="Genomic_DNA"/>
</dbReference>
<evidence type="ECO:0000313" key="2">
    <source>
        <dbReference type="Proteomes" id="UP000279562"/>
    </source>
</evidence>